<comment type="similarity">
    <text evidence="6">Belongs to the peptidase M48 family.</text>
</comment>
<comment type="cofactor">
    <cofactor evidence="6">
        <name>Zn(2+)</name>
        <dbReference type="ChEBI" id="CHEBI:29105"/>
    </cofactor>
    <text evidence="6">Binds 1 zinc ion per subunit.</text>
</comment>
<keyword evidence="4 6" id="KW-0862">Zinc</keyword>
<evidence type="ECO:0000256" key="1">
    <source>
        <dbReference type="ARBA" id="ARBA00022670"/>
    </source>
</evidence>
<keyword evidence="1 6" id="KW-0645">Protease</keyword>
<evidence type="ECO:0000256" key="5">
    <source>
        <dbReference type="ARBA" id="ARBA00023049"/>
    </source>
</evidence>
<dbReference type="Gene3D" id="3.30.2010.10">
    <property type="entry name" value="Metalloproteases ('zincins'), catalytic domain"/>
    <property type="match status" value="1"/>
</dbReference>
<feature type="transmembrane region" description="Helical" evidence="7">
    <location>
        <begin position="240"/>
        <end position="263"/>
    </location>
</feature>
<dbReference type="PANTHER" id="PTHR34978">
    <property type="entry name" value="POSSIBLE SENSOR-TRANSDUCER PROTEIN BLAR"/>
    <property type="match status" value="1"/>
</dbReference>
<evidence type="ECO:0000313" key="10">
    <source>
        <dbReference type="Proteomes" id="UP001501455"/>
    </source>
</evidence>
<evidence type="ECO:0000256" key="6">
    <source>
        <dbReference type="RuleBase" id="RU003983"/>
    </source>
</evidence>
<evidence type="ECO:0000256" key="3">
    <source>
        <dbReference type="ARBA" id="ARBA00022801"/>
    </source>
</evidence>
<evidence type="ECO:0000256" key="4">
    <source>
        <dbReference type="ARBA" id="ARBA00022833"/>
    </source>
</evidence>
<feature type="domain" description="Peptidase M48" evidence="8">
    <location>
        <begin position="81"/>
        <end position="166"/>
    </location>
</feature>
<gene>
    <name evidence="9" type="ORF">GCM10019016_079940</name>
</gene>
<dbReference type="EMBL" id="BAAAXF010000057">
    <property type="protein sequence ID" value="GAA3500887.1"/>
    <property type="molecule type" value="Genomic_DNA"/>
</dbReference>
<evidence type="ECO:0000256" key="2">
    <source>
        <dbReference type="ARBA" id="ARBA00022723"/>
    </source>
</evidence>
<protein>
    <recommendedName>
        <fullName evidence="8">Peptidase M48 domain-containing protein</fullName>
    </recommendedName>
</protein>
<organism evidence="9 10">
    <name type="scientific">Streptomyces prasinosporus</name>
    <dbReference type="NCBI Taxonomy" id="68256"/>
    <lineage>
        <taxon>Bacteria</taxon>
        <taxon>Bacillati</taxon>
        <taxon>Actinomycetota</taxon>
        <taxon>Actinomycetes</taxon>
        <taxon>Kitasatosporales</taxon>
        <taxon>Streptomycetaceae</taxon>
        <taxon>Streptomyces</taxon>
        <taxon>Streptomyces albogriseolus group</taxon>
    </lineage>
</organism>
<accession>A0ABP6TZQ7</accession>
<dbReference type="InterPro" id="IPR001915">
    <property type="entry name" value="Peptidase_M48"/>
</dbReference>
<keyword evidence="7" id="KW-1133">Transmembrane helix</keyword>
<evidence type="ECO:0000259" key="8">
    <source>
        <dbReference type="Pfam" id="PF01435"/>
    </source>
</evidence>
<keyword evidence="3 6" id="KW-0378">Hydrolase</keyword>
<dbReference type="RefSeq" id="WP_158103072.1">
    <property type="nucleotide sequence ID" value="NZ_BAAAXF010000057.1"/>
</dbReference>
<keyword evidence="10" id="KW-1185">Reference proteome</keyword>
<sequence length="273" mass="27807">MVYVACCLTLALAWQVGHRGTSVLLAGTAWAGTVLLALSVAGGARSAVGLWKGLRATRAVSQEVLARGDSTTVSAARVSDAAARASLAGRVTVVDSKAPFAFTYGLLRPRVAVSSGLTTTVTERELHAVLAHEAAHVRGRDPLRALIAGLLTAHHFALPLLGHLRAAFAADRELTADRRAVAHCGTPAVAGALLKVSAVPGWALAVPASAMAAPDLLDARIAQLEDGHPPRLAPPARWRVASSVAGAAVYAWALAGSAALVAATPLSCMPVGA</sequence>
<dbReference type="Pfam" id="PF01435">
    <property type="entry name" value="Peptidase_M48"/>
    <property type="match status" value="1"/>
</dbReference>
<keyword evidence="7" id="KW-0472">Membrane</keyword>
<name>A0ABP6TZQ7_9ACTN</name>
<keyword evidence="5 6" id="KW-0482">Metalloprotease</keyword>
<keyword evidence="7" id="KW-0812">Transmembrane</keyword>
<comment type="caution">
    <text evidence="9">The sequence shown here is derived from an EMBL/GenBank/DDBJ whole genome shotgun (WGS) entry which is preliminary data.</text>
</comment>
<evidence type="ECO:0000256" key="7">
    <source>
        <dbReference type="SAM" id="Phobius"/>
    </source>
</evidence>
<dbReference type="CDD" id="cd07326">
    <property type="entry name" value="M56_BlaR1_MecR1_like"/>
    <property type="match status" value="1"/>
</dbReference>
<dbReference type="Proteomes" id="UP001501455">
    <property type="component" value="Unassembled WGS sequence"/>
</dbReference>
<feature type="transmembrane region" description="Helical" evidence="7">
    <location>
        <begin position="29"/>
        <end position="48"/>
    </location>
</feature>
<dbReference type="PANTHER" id="PTHR34978:SF3">
    <property type="entry name" value="SLR0241 PROTEIN"/>
    <property type="match status" value="1"/>
</dbReference>
<keyword evidence="2" id="KW-0479">Metal-binding</keyword>
<evidence type="ECO:0000313" key="9">
    <source>
        <dbReference type="EMBL" id="GAA3500887.1"/>
    </source>
</evidence>
<reference evidence="10" key="1">
    <citation type="journal article" date="2019" name="Int. J. Syst. Evol. Microbiol.">
        <title>The Global Catalogue of Microorganisms (GCM) 10K type strain sequencing project: providing services to taxonomists for standard genome sequencing and annotation.</title>
        <authorList>
            <consortium name="The Broad Institute Genomics Platform"/>
            <consortium name="The Broad Institute Genome Sequencing Center for Infectious Disease"/>
            <person name="Wu L."/>
            <person name="Ma J."/>
        </authorList>
    </citation>
    <scope>NUCLEOTIDE SEQUENCE [LARGE SCALE GENOMIC DNA]</scope>
    <source>
        <strain evidence="10">JCM 4816</strain>
    </source>
</reference>
<dbReference type="InterPro" id="IPR052173">
    <property type="entry name" value="Beta-lactam_resp_regulator"/>
</dbReference>
<proteinExistence type="inferred from homology"/>